<keyword evidence="5" id="KW-0808">Transferase</keyword>
<evidence type="ECO:0000313" key="6">
    <source>
        <dbReference type="Proteomes" id="UP000013776"/>
    </source>
</evidence>
<proteinExistence type="predicted"/>
<feature type="domain" description="Protein kinase" evidence="4">
    <location>
        <begin position="370"/>
        <end position="753"/>
    </location>
</feature>
<evidence type="ECO:0000259" key="4">
    <source>
        <dbReference type="PROSITE" id="PS50011"/>
    </source>
</evidence>
<dbReference type="Gene3D" id="1.10.510.10">
    <property type="entry name" value="Transferase(Phosphotransferase) domain 1"/>
    <property type="match status" value="1"/>
</dbReference>
<dbReference type="STRING" id="1097556.R4ZYJ5"/>
<reference evidence="5 6" key="1">
    <citation type="journal article" date="2013" name="MBio">
        <title>Genome sequencing of the plant pathogen Taphrina deformans, the causal agent of peach leaf curl.</title>
        <authorList>
            <person name="Cisse O.H."/>
            <person name="Almeida J.M.G.C.F."/>
            <person name="Fonseca A."/>
            <person name="Kumar A.A."/>
            <person name="Salojaervi J."/>
            <person name="Overmyer K."/>
            <person name="Hauser P.M."/>
            <person name="Pagni M."/>
        </authorList>
    </citation>
    <scope>NUCLEOTIDE SEQUENCE [LARGE SCALE GENOMIC DNA]</scope>
    <source>
        <strain evidence="6">PYCC 5710 / ATCC 11124 / CBS 356.35 / IMI 108563 / JCM 9778 / NBRC 8474</strain>
    </source>
</reference>
<dbReference type="PROSITE" id="PS00108">
    <property type="entry name" value="PROTEIN_KINASE_ST"/>
    <property type="match status" value="1"/>
</dbReference>
<feature type="compositionally biased region" description="Low complexity" evidence="3">
    <location>
        <begin position="105"/>
        <end position="129"/>
    </location>
</feature>
<dbReference type="SMART" id="SM00220">
    <property type="entry name" value="S_TKc"/>
    <property type="match status" value="1"/>
</dbReference>
<dbReference type="InterPro" id="IPR011009">
    <property type="entry name" value="Kinase-like_dom_sf"/>
</dbReference>
<evidence type="ECO:0000256" key="3">
    <source>
        <dbReference type="SAM" id="MobiDB-lite"/>
    </source>
</evidence>
<organism evidence="5 6">
    <name type="scientific">Taphrina deformans (strain PYCC 5710 / ATCC 11124 / CBS 356.35 / IMI 108563 / JCM 9778 / NBRC 8474)</name>
    <name type="common">Peach leaf curl fungus</name>
    <name type="synonym">Lalaria deformans</name>
    <dbReference type="NCBI Taxonomy" id="1097556"/>
    <lineage>
        <taxon>Eukaryota</taxon>
        <taxon>Fungi</taxon>
        <taxon>Dikarya</taxon>
        <taxon>Ascomycota</taxon>
        <taxon>Taphrinomycotina</taxon>
        <taxon>Taphrinomycetes</taxon>
        <taxon>Taphrinales</taxon>
        <taxon>Taphrinaceae</taxon>
        <taxon>Taphrina</taxon>
    </lineage>
</organism>
<feature type="compositionally biased region" description="Low complexity" evidence="3">
    <location>
        <begin position="34"/>
        <end position="47"/>
    </location>
</feature>
<feature type="compositionally biased region" description="Polar residues" evidence="3">
    <location>
        <begin position="7"/>
        <end position="17"/>
    </location>
</feature>
<evidence type="ECO:0000256" key="2">
    <source>
        <dbReference type="ARBA" id="ARBA00022840"/>
    </source>
</evidence>
<evidence type="ECO:0000313" key="5">
    <source>
        <dbReference type="EMBL" id="CCX35406.1"/>
    </source>
</evidence>
<feature type="region of interest" description="Disordered" evidence="3">
    <location>
        <begin position="763"/>
        <end position="782"/>
    </location>
</feature>
<feature type="compositionally biased region" description="Basic and acidic residues" evidence="3">
    <location>
        <begin position="75"/>
        <end position="88"/>
    </location>
</feature>
<feature type="compositionally biased region" description="Polar residues" evidence="3">
    <location>
        <begin position="92"/>
        <end position="101"/>
    </location>
</feature>
<name>R4ZYJ5_TAPDE</name>
<dbReference type="VEuPathDB" id="FungiDB:TAPDE_000434"/>
<dbReference type="InterPro" id="IPR008271">
    <property type="entry name" value="Ser/Thr_kinase_AS"/>
</dbReference>
<keyword evidence="6" id="KW-1185">Reference proteome</keyword>
<dbReference type="OrthoDB" id="4062651at2759"/>
<keyword evidence="2" id="KW-0067">ATP-binding</keyword>
<feature type="compositionally biased region" description="Polar residues" evidence="3">
    <location>
        <begin position="273"/>
        <end position="290"/>
    </location>
</feature>
<dbReference type="GO" id="GO:0035556">
    <property type="term" value="P:intracellular signal transduction"/>
    <property type="evidence" value="ECO:0007669"/>
    <property type="project" value="TreeGrafter"/>
</dbReference>
<dbReference type="Pfam" id="PF00069">
    <property type="entry name" value="Pkinase"/>
    <property type="match status" value="1"/>
</dbReference>
<dbReference type="GO" id="GO:0004674">
    <property type="term" value="F:protein serine/threonine kinase activity"/>
    <property type="evidence" value="ECO:0007669"/>
    <property type="project" value="TreeGrafter"/>
</dbReference>
<dbReference type="EMBL" id="CAHR02000014">
    <property type="protein sequence ID" value="CCX35406.1"/>
    <property type="molecule type" value="Genomic_DNA"/>
</dbReference>
<feature type="compositionally biased region" description="Low complexity" evidence="3">
    <location>
        <begin position="246"/>
        <end position="260"/>
    </location>
</feature>
<dbReference type="GO" id="GO:0005524">
    <property type="term" value="F:ATP binding"/>
    <property type="evidence" value="ECO:0007669"/>
    <property type="project" value="UniProtKB-KW"/>
</dbReference>
<keyword evidence="5" id="KW-0418">Kinase</keyword>
<protein>
    <submittedName>
        <fullName evidence="5">Serine/threonine-protein kinase hal4</fullName>
    </submittedName>
</protein>
<feature type="region of interest" description="Disordered" evidence="3">
    <location>
        <begin position="1"/>
        <end position="132"/>
    </location>
</feature>
<accession>R4ZYJ5</accession>
<dbReference type="InterPro" id="IPR000719">
    <property type="entry name" value="Prot_kinase_dom"/>
</dbReference>
<comment type="caution">
    <text evidence="5">The sequence shown here is derived from an EMBL/GenBank/DDBJ whole genome shotgun (WGS) entry which is preliminary data.</text>
</comment>
<dbReference type="PROSITE" id="PS50011">
    <property type="entry name" value="PROTEIN_KINASE_DOM"/>
    <property type="match status" value="1"/>
</dbReference>
<sequence length="816" mass="89512">MTMASPALSTGSQTMSPNLFERYQHELRQANGTSPADHSPVSHHSPVQSPPPAANGDSNITRHHLEAAIPESPVEEARSEEQTVDRPVSRSRPGSYQQPSLLSHGAPSARARTPSSAGSHHADSSASVAPKQKKGLLRKLSGLNIFHHESKHHAGSSADLKAAQAGMHNTELKHPHTGATSKPTDVVPISPTARRTQRPSFAFGDSPGETPNTSSRPSRAPSVDAFSTSNHENMMLGVSPSKGNAGPPQSSGSSLSNGSPLRDHDDFVPRQPTRANSTFNFFKKNTSIPSHSPPTRAASFHHGETRPVTIPGVKKEPSSDTPMADLSRTLSKASLVGGNGWGNITDRLPSFDTLYTYKDANEKKIKLDMHGKLGQIGEGAGGVIRTARLKPGKRPAYNPSSTGGNLGLFAVKTFRKQNERESEGWYCQKLVREFRVHCALSHDNIVKLADICVEQKKFGESSFVAVLDFCVGGDVFNLHYHAWNAIDQGVMSKVERNCVFKQLMFAVVYMHQQGIAHRDIKLENMLVDGHGQVKLADFGTSNFTRGADAEPCRGYVGTEHSMAPESFLSDLSSHKEKPEYDGMKADIWACAVTWHILTWSNDEPMAVLRAYPFGEDGASPDNKQWQKYMNSIKRYEPDRYIPGWDLYMERKAEKNHSGTPPATPTIDRKSSIALSAASGTSGPSMMDQMFDTTDPNPTAHTHPELNDLKDPLRKCKPFVNGYPGSGFTAAKGMLDPDPDRRWTAQQVIDDPFFALIECCQKDSNPSGYDSSREKTRKGLQKVHNHIRPAARKMMEMNKVEQARNEEKTAAIRGHRD</sequence>
<dbReference type="PANTHER" id="PTHR24346:SF30">
    <property type="entry name" value="MATERNAL EMBRYONIC LEUCINE ZIPPER KINASE"/>
    <property type="match status" value="1"/>
</dbReference>
<dbReference type="PANTHER" id="PTHR24346">
    <property type="entry name" value="MAP/MICROTUBULE AFFINITY-REGULATING KINASE"/>
    <property type="match status" value="1"/>
</dbReference>
<feature type="region of interest" description="Disordered" evidence="3">
    <location>
        <begin position="172"/>
        <end position="324"/>
    </location>
</feature>
<dbReference type="Proteomes" id="UP000013776">
    <property type="component" value="Unassembled WGS sequence"/>
</dbReference>
<evidence type="ECO:0000256" key="1">
    <source>
        <dbReference type="ARBA" id="ARBA00022741"/>
    </source>
</evidence>
<dbReference type="Gene3D" id="3.30.200.20">
    <property type="entry name" value="Phosphorylase Kinase, domain 1"/>
    <property type="match status" value="1"/>
</dbReference>
<dbReference type="eggNOG" id="KOG0590">
    <property type="taxonomic scope" value="Eukaryota"/>
</dbReference>
<keyword evidence="1" id="KW-0547">Nucleotide-binding</keyword>
<dbReference type="GO" id="GO:0005737">
    <property type="term" value="C:cytoplasm"/>
    <property type="evidence" value="ECO:0007669"/>
    <property type="project" value="TreeGrafter"/>
</dbReference>
<gene>
    <name evidence="5" type="ORF">TAPDE_000434</name>
</gene>
<dbReference type="AlphaFoldDB" id="R4ZYJ5"/>
<dbReference type="SUPFAM" id="SSF56112">
    <property type="entry name" value="Protein kinase-like (PK-like)"/>
    <property type="match status" value="1"/>
</dbReference>